<dbReference type="PANTHER" id="PTHR28259:SF1">
    <property type="entry name" value="FLUORIDE EXPORT PROTEIN 1-RELATED"/>
    <property type="match status" value="1"/>
</dbReference>
<keyword evidence="7 12" id="KW-0406">Ion transport</keyword>
<comment type="activity regulation">
    <text evidence="12">Na(+) is not transported, but it plays an essential structural role and its presence is essential for fluoride channel function.</text>
</comment>
<organism evidence="13 14">
    <name type="scientific">Ensifer adhaerens</name>
    <name type="common">Sinorhizobium morelense</name>
    <dbReference type="NCBI Taxonomy" id="106592"/>
    <lineage>
        <taxon>Bacteria</taxon>
        <taxon>Pseudomonadati</taxon>
        <taxon>Pseudomonadota</taxon>
        <taxon>Alphaproteobacteria</taxon>
        <taxon>Hyphomicrobiales</taxon>
        <taxon>Rhizobiaceae</taxon>
        <taxon>Sinorhizobium/Ensifer group</taxon>
        <taxon>Ensifer</taxon>
    </lineage>
</organism>
<dbReference type="InterPro" id="IPR003691">
    <property type="entry name" value="FluC"/>
</dbReference>
<keyword evidence="12" id="KW-0479">Metal-binding</keyword>
<evidence type="ECO:0000256" key="10">
    <source>
        <dbReference type="ARBA" id="ARBA00035120"/>
    </source>
</evidence>
<feature type="transmembrane region" description="Helical" evidence="12">
    <location>
        <begin position="5"/>
        <end position="26"/>
    </location>
</feature>
<reference evidence="13" key="1">
    <citation type="submission" date="2022-06" db="EMBL/GenBank/DDBJ databases">
        <title>Physiological and biochemical characterization and genomic elucidation of a strain of the genus Ensifer adhaerens M8 that combines arsenic oxidation and chromium reduction.</title>
        <authorList>
            <person name="Li X."/>
            <person name="Yu c."/>
        </authorList>
    </citation>
    <scope>NUCLEOTIDE SEQUENCE</scope>
    <source>
        <strain evidence="13">M8</strain>
    </source>
</reference>
<dbReference type="NCBIfam" id="TIGR00494">
    <property type="entry name" value="crcB"/>
    <property type="match status" value="1"/>
</dbReference>
<gene>
    <name evidence="12 13" type="primary">crcB</name>
    <name evidence="12" type="synonym">fluC</name>
    <name evidence="13" type="ORF">NE863_05540</name>
</gene>
<keyword evidence="9 12" id="KW-0407">Ion channel</keyword>
<keyword evidence="3" id="KW-0997">Cell inner membrane</keyword>
<comment type="similarity">
    <text evidence="10 12">Belongs to the fluoride channel Fluc/FEX (TC 1.A.43) family.</text>
</comment>
<dbReference type="GO" id="GO:0005886">
    <property type="term" value="C:plasma membrane"/>
    <property type="evidence" value="ECO:0007669"/>
    <property type="project" value="UniProtKB-SubCell"/>
</dbReference>
<evidence type="ECO:0000256" key="9">
    <source>
        <dbReference type="ARBA" id="ARBA00023303"/>
    </source>
</evidence>
<keyword evidence="8 12" id="KW-0472">Membrane</keyword>
<dbReference type="HAMAP" id="MF_00454">
    <property type="entry name" value="FluC"/>
    <property type="match status" value="1"/>
</dbReference>
<dbReference type="Proteomes" id="UP001055460">
    <property type="component" value="Chromosome"/>
</dbReference>
<evidence type="ECO:0000256" key="6">
    <source>
        <dbReference type="ARBA" id="ARBA00023053"/>
    </source>
</evidence>
<evidence type="ECO:0000256" key="7">
    <source>
        <dbReference type="ARBA" id="ARBA00023065"/>
    </source>
</evidence>
<keyword evidence="12" id="KW-0813">Transport</keyword>
<dbReference type="GO" id="GO:0062054">
    <property type="term" value="F:fluoride channel activity"/>
    <property type="evidence" value="ECO:0007669"/>
    <property type="project" value="UniProtKB-UniRule"/>
</dbReference>
<evidence type="ECO:0000256" key="12">
    <source>
        <dbReference type="HAMAP-Rule" id="MF_00454"/>
    </source>
</evidence>
<comment type="catalytic activity">
    <reaction evidence="11">
        <text>fluoride(in) = fluoride(out)</text>
        <dbReference type="Rhea" id="RHEA:76159"/>
        <dbReference type="ChEBI" id="CHEBI:17051"/>
    </reaction>
    <physiologicalReaction direction="left-to-right" evidence="11">
        <dbReference type="Rhea" id="RHEA:76160"/>
    </physiologicalReaction>
</comment>
<evidence type="ECO:0000256" key="1">
    <source>
        <dbReference type="ARBA" id="ARBA00004651"/>
    </source>
</evidence>
<keyword evidence="6 12" id="KW-0915">Sodium</keyword>
<proteinExistence type="inferred from homology"/>
<comment type="function">
    <text evidence="12">Fluoride-specific ion channel. Important for reducing fluoride concentration in the cell, thus reducing its toxicity.</text>
</comment>
<keyword evidence="4 12" id="KW-0812">Transmembrane</keyword>
<evidence type="ECO:0000256" key="4">
    <source>
        <dbReference type="ARBA" id="ARBA00022692"/>
    </source>
</evidence>
<dbReference type="PANTHER" id="PTHR28259">
    <property type="entry name" value="FLUORIDE EXPORT PROTEIN 1-RELATED"/>
    <property type="match status" value="1"/>
</dbReference>
<dbReference type="RefSeq" id="WP_060585477.1">
    <property type="nucleotide sequence ID" value="NZ_CAXURO020000001.1"/>
</dbReference>
<protein>
    <recommendedName>
        <fullName evidence="12">Fluoride-specific ion channel FluC</fullName>
    </recommendedName>
</protein>
<feature type="transmembrane region" description="Helical" evidence="12">
    <location>
        <begin position="67"/>
        <end position="91"/>
    </location>
</feature>
<feature type="transmembrane region" description="Helical" evidence="12">
    <location>
        <begin position="32"/>
        <end position="55"/>
    </location>
</feature>
<evidence type="ECO:0000256" key="11">
    <source>
        <dbReference type="ARBA" id="ARBA00035585"/>
    </source>
</evidence>
<feature type="transmembrane region" description="Helical" evidence="12">
    <location>
        <begin position="97"/>
        <end position="121"/>
    </location>
</feature>
<dbReference type="NCBIfam" id="NF010794">
    <property type="entry name" value="PRK14198.1"/>
    <property type="match status" value="1"/>
</dbReference>
<dbReference type="GO" id="GO:0046872">
    <property type="term" value="F:metal ion binding"/>
    <property type="evidence" value="ECO:0007669"/>
    <property type="project" value="UniProtKB-KW"/>
</dbReference>
<feature type="binding site" evidence="12">
    <location>
        <position position="75"/>
    </location>
    <ligand>
        <name>Na(+)</name>
        <dbReference type="ChEBI" id="CHEBI:29101"/>
        <note>structural</note>
    </ligand>
</feature>
<dbReference type="NCBIfam" id="NF010791">
    <property type="entry name" value="PRK14195.1"/>
    <property type="match status" value="1"/>
</dbReference>
<evidence type="ECO:0000313" key="13">
    <source>
        <dbReference type="EMBL" id="USJ24445.1"/>
    </source>
</evidence>
<dbReference type="AlphaFoldDB" id="A0A9Q9DAJ1"/>
<evidence type="ECO:0000256" key="3">
    <source>
        <dbReference type="ARBA" id="ARBA00022519"/>
    </source>
</evidence>
<name>A0A9Q9DAJ1_ENSAD</name>
<keyword evidence="5 12" id="KW-1133">Transmembrane helix</keyword>
<dbReference type="GO" id="GO:0140114">
    <property type="term" value="P:cellular detoxification of fluoride"/>
    <property type="evidence" value="ECO:0007669"/>
    <property type="project" value="UniProtKB-UniRule"/>
</dbReference>
<evidence type="ECO:0000313" key="14">
    <source>
        <dbReference type="Proteomes" id="UP001055460"/>
    </source>
</evidence>
<evidence type="ECO:0000256" key="2">
    <source>
        <dbReference type="ARBA" id="ARBA00022475"/>
    </source>
</evidence>
<feature type="binding site" evidence="12">
    <location>
        <position position="78"/>
    </location>
    <ligand>
        <name>Na(+)</name>
        <dbReference type="ChEBI" id="CHEBI:29101"/>
        <note>structural</note>
    </ligand>
</feature>
<comment type="subcellular location">
    <subcellularLocation>
        <location evidence="1 12">Cell membrane</location>
        <topology evidence="1 12">Multi-pass membrane protein</topology>
    </subcellularLocation>
</comment>
<accession>A0A9Q9DAJ1</accession>
<keyword evidence="2 12" id="KW-1003">Cell membrane</keyword>
<evidence type="ECO:0000256" key="5">
    <source>
        <dbReference type="ARBA" id="ARBA00022989"/>
    </source>
</evidence>
<dbReference type="Pfam" id="PF02537">
    <property type="entry name" value="CRCB"/>
    <property type="match status" value="1"/>
</dbReference>
<dbReference type="EMBL" id="CP098807">
    <property type="protein sequence ID" value="USJ24445.1"/>
    <property type="molecule type" value="Genomic_DNA"/>
</dbReference>
<sequence length="125" mass="13237">MTHLLLVGTGGAIGSMLRYLVGLWAVHRFGSGFPWGTFGVNITGSFLIGVLAEVIMRKFGASPDMRVFLITGILGGYTTFSAFSLDAITLFERGDVMLSAVYVIASVALSILAVFSGLALMRAIV</sequence>
<evidence type="ECO:0000256" key="8">
    <source>
        <dbReference type="ARBA" id="ARBA00023136"/>
    </source>
</evidence>
<dbReference type="OrthoDB" id="9806299at2"/>